<proteinExistence type="predicted"/>
<sequence length="149" mass="16604">MDSCDNDNDDYVQEADIACDDRSKNDGHGHTVPSALSSDPSGDEVAAEDFFAVRFYGSHDIKRVVVDYNEKNGRAFMLEAISRPTVTAPMIATASKKTFFEGELSRLQLILSYEHEMSKSELKADLQLRTRDCGVALGYPLQARHRGRT</sequence>
<accession>A0ACC0W6G3</accession>
<dbReference type="Proteomes" id="UP001163321">
    <property type="component" value="Chromosome 4"/>
</dbReference>
<keyword evidence="2" id="KW-1185">Reference proteome</keyword>
<gene>
    <name evidence="1" type="ORF">PsorP6_005937</name>
</gene>
<comment type="caution">
    <text evidence="1">The sequence shown here is derived from an EMBL/GenBank/DDBJ whole genome shotgun (WGS) entry which is preliminary data.</text>
</comment>
<dbReference type="EMBL" id="CM047583">
    <property type="protein sequence ID" value="KAI9914147.1"/>
    <property type="molecule type" value="Genomic_DNA"/>
</dbReference>
<protein>
    <submittedName>
        <fullName evidence="1">Uncharacterized protein</fullName>
    </submittedName>
</protein>
<name>A0ACC0W6G3_9STRA</name>
<evidence type="ECO:0000313" key="1">
    <source>
        <dbReference type="EMBL" id="KAI9914147.1"/>
    </source>
</evidence>
<evidence type="ECO:0000313" key="2">
    <source>
        <dbReference type="Proteomes" id="UP001163321"/>
    </source>
</evidence>
<reference evidence="1 2" key="1">
    <citation type="journal article" date="2022" name="bioRxiv">
        <title>The genome of the oomycete Peronosclerospora sorghi, a cosmopolitan pathogen of maize and sorghum, is inflated with dispersed pseudogenes.</title>
        <authorList>
            <person name="Fletcher K."/>
            <person name="Martin F."/>
            <person name="Isakeit T."/>
            <person name="Cavanaugh K."/>
            <person name="Magill C."/>
            <person name="Michelmore R."/>
        </authorList>
    </citation>
    <scope>NUCLEOTIDE SEQUENCE [LARGE SCALE GENOMIC DNA]</scope>
    <source>
        <strain evidence="1">P6</strain>
    </source>
</reference>
<organism evidence="1 2">
    <name type="scientific">Peronosclerospora sorghi</name>
    <dbReference type="NCBI Taxonomy" id="230839"/>
    <lineage>
        <taxon>Eukaryota</taxon>
        <taxon>Sar</taxon>
        <taxon>Stramenopiles</taxon>
        <taxon>Oomycota</taxon>
        <taxon>Peronosporomycetes</taxon>
        <taxon>Peronosporales</taxon>
        <taxon>Peronosporaceae</taxon>
        <taxon>Peronosclerospora</taxon>
    </lineage>
</organism>